<evidence type="ECO:0000313" key="2">
    <source>
        <dbReference type="EMBL" id="CAI3981356.1"/>
    </source>
</evidence>
<evidence type="ECO:0000313" key="3">
    <source>
        <dbReference type="EMBL" id="CAL4768668.1"/>
    </source>
</evidence>
<dbReference type="Proteomes" id="UP001152797">
    <property type="component" value="Unassembled WGS sequence"/>
</dbReference>
<feature type="region of interest" description="Disordered" evidence="1">
    <location>
        <begin position="81"/>
        <end position="108"/>
    </location>
</feature>
<dbReference type="EMBL" id="CAMXCT030000625">
    <property type="protein sequence ID" value="CAL4768668.1"/>
    <property type="molecule type" value="Genomic_DNA"/>
</dbReference>
<comment type="caution">
    <text evidence="2">The sequence shown here is derived from an EMBL/GenBank/DDBJ whole genome shotgun (WGS) entry which is preliminary data.</text>
</comment>
<proteinExistence type="predicted"/>
<dbReference type="AlphaFoldDB" id="A0A9P1BZZ3"/>
<sequence length="108" mass="12299">MSEPPSLPNGHPLLEQLRSAGLEDLPTKFWAEAQTVLWPADDPTDVTELHEDRVQHLIENYKSDGYILQLASFYREWQSERAKEKSHMEVPAGQTVSKEPGDQMAHTD</sequence>
<protein>
    <submittedName>
        <fullName evidence="2">Uncharacterized protein</fullName>
    </submittedName>
</protein>
<feature type="compositionally biased region" description="Basic and acidic residues" evidence="1">
    <location>
        <begin position="99"/>
        <end position="108"/>
    </location>
</feature>
<dbReference type="EMBL" id="CAMXCT020000625">
    <property type="protein sequence ID" value="CAL1134731.1"/>
    <property type="molecule type" value="Genomic_DNA"/>
</dbReference>
<organism evidence="2">
    <name type="scientific">Cladocopium goreaui</name>
    <dbReference type="NCBI Taxonomy" id="2562237"/>
    <lineage>
        <taxon>Eukaryota</taxon>
        <taxon>Sar</taxon>
        <taxon>Alveolata</taxon>
        <taxon>Dinophyceae</taxon>
        <taxon>Suessiales</taxon>
        <taxon>Symbiodiniaceae</taxon>
        <taxon>Cladocopium</taxon>
    </lineage>
</organism>
<reference evidence="2" key="1">
    <citation type="submission" date="2022-10" db="EMBL/GenBank/DDBJ databases">
        <authorList>
            <person name="Chen Y."/>
            <person name="Dougan E. K."/>
            <person name="Chan C."/>
            <person name="Rhodes N."/>
            <person name="Thang M."/>
        </authorList>
    </citation>
    <scope>NUCLEOTIDE SEQUENCE</scope>
</reference>
<evidence type="ECO:0000313" key="4">
    <source>
        <dbReference type="Proteomes" id="UP001152797"/>
    </source>
</evidence>
<evidence type="ECO:0000256" key="1">
    <source>
        <dbReference type="SAM" id="MobiDB-lite"/>
    </source>
</evidence>
<accession>A0A9P1BZZ3</accession>
<name>A0A9P1BZZ3_9DINO</name>
<dbReference type="EMBL" id="CAMXCT010000625">
    <property type="protein sequence ID" value="CAI3981356.1"/>
    <property type="molecule type" value="Genomic_DNA"/>
</dbReference>
<gene>
    <name evidence="2" type="ORF">C1SCF055_LOCUS9155</name>
</gene>
<keyword evidence="4" id="KW-1185">Reference proteome</keyword>
<reference evidence="3 4" key="2">
    <citation type="submission" date="2024-05" db="EMBL/GenBank/DDBJ databases">
        <authorList>
            <person name="Chen Y."/>
            <person name="Shah S."/>
            <person name="Dougan E. K."/>
            <person name="Thang M."/>
            <person name="Chan C."/>
        </authorList>
    </citation>
    <scope>NUCLEOTIDE SEQUENCE [LARGE SCALE GENOMIC DNA]</scope>
</reference>